<evidence type="ECO:0000313" key="2">
    <source>
        <dbReference type="EMBL" id="GAA4081768.1"/>
    </source>
</evidence>
<keyword evidence="1" id="KW-0812">Transmembrane</keyword>
<dbReference type="RefSeq" id="WP_345019698.1">
    <property type="nucleotide sequence ID" value="NZ_BAAAZY010000024.1"/>
</dbReference>
<gene>
    <name evidence="2" type="ORF">GCM10022233_73470</name>
</gene>
<feature type="transmembrane region" description="Helical" evidence="1">
    <location>
        <begin position="24"/>
        <end position="43"/>
    </location>
</feature>
<dbReference type="Proteomes" id="UP001499984">
    <property type="component" value="Unassembled WGS sequence"/>
</dbReference>
<dbReference type="EMBL" id="BAAAZY010000024">
    <property type="protein sequence ID" value="GAA4081768.1"/>
    <property type="molecule type" value="Genomic_DNA"/>
</dbReference>
<keyword evidence="1" id="KW-1133">Transmembrane helix</keyword>
<keyword evidence="3" id="KW-1185">Reference proteome</keyword>
<dbReference type="Pfam" id="PF20554">
    <property type="entry name" value="DUF6766"/>
    <property type="match status" value="1"/>
</dbReference>
<comment type="caution">
    <text evidence="2">The sequence shown here is derived from an EMBL/GenBank/DDBJ whole genome shotgun (WGS) entry which is preliminary data.</text>
</comment>
<evidence type="ECO:0000313" key="3">
    <source>
        <dbReference type="Proteomes" id="UP001499984"/>
    </source>
</evidence>
<protein>
    <submittedName>
        <fullName evidence="2">Uncharacterized protein</fullName>
    </submittedName>
</protein>
<feature type="transmembrane region" description="Helical" evidence="1">
    <location>
        <begin position="140"/>
        <end position="160"/>
    </location>
</feature>
<sequence length="239" mass="26360">MTEQSSRTTPPKHRGLPGFLRDNGLGLFFLGTFLLALVGQAVAGHADFNNQLAADQLQQVEFGEYLTTSDFAVDVSENWQSEYLQFFLYVGVTVWLVQRGSPESKELHKGGTESDEEQLVGEYAKESSPKWARAGGWRQAVYSHSLLLVMGTIFLLSWLVQSITGVAAYNEEQLRQLQAPLSWGDYLGAADFWNRTLQNWQSELLAVASMAVLSIYLRQRGSPESKPVGAAHGATGVEG</sequence>
<evidence type="ECO:0000256" key="1">
    <source>
        <dbReference type="SAM" id="Phobius"/>
    </source>
</evidence>
<proteinExistence type="predicted"/>
<name>A0ABP7W5R2_9ACTN</name>
<keyword evidence="1" id="KW-0472">Membrane</keyword>
<reference evidence="3" key="1">
    <citation type="journal article" date="2019" name="Int. J. Syst. Evol. Microbiol.">
        <title>The Global Catalogue of Microorganisms (GCM) 10K type strain sequencing project: providing services to taxonomists for standard genome sequencing and annotation.</title>
        <authorList>
            <consortium name="The Broad Institute Genomics Platform"/>
            <consortium name="The Broad Institute Genome Sequencing Center for Infectious Disease"/>
            <person name="Wu L."/>
            <person name="Ma J."/>
        </authorList>
    </citation>
    <scope>NUCLEOTIDE SEQUENCE [LARGE SCALE GENOMIC DNA]</scope>
    <source>
        <strain evidence="3">JCM 16925</strain>
    </source>
</reference>
<dbReference type="InterPro" id="IPR046657">
    <property type="entry name" value="DUF6766"/>
</dbReference>
<accession>A0ABP7W5R2</accession>
<organism evidence="2 3">
    <name type="scientific">Streptomyces shaanxiensis</name>
    <dbReference type="NCBI Taxonomy" id="653357"/>
    <lineage>
        <taxon>Bacteria</taxon>
        <taxon>Bacillati</taxon>
        <taxon>Actinomycetota</taxon>
        <taxon>Actinomycetes</taxon>
        <taxon>Kitasatosporales</taxon>
        <taxon>Streptomycetaceae</taxon>
        <taxon>Streptomyces</taxon>
    </lineage>
</organism>